<dbReference type="Gene3D" id="3.30.420.10">
    <property type="entry name" value="Ribonuclease H-like superfamily/Ribonuclease H"/>
    <property type="match status" value="1"/>
</dbReference>
<dbReference type="InterPro" id="IPR002562">
    <property type="entry name" value="3'-5'_exonuclease_dom"/>
</dbReference>
<sequence>MITTAILIEENGTGTNNYKRYEVTMGNYTIQTLVTASPSQVGSWLSSNIRNNADDLMIVGLDVEWKPNTRPNMQPPNPVATLQLCIGHNCLIFQILYAPLIPRALSSFLNNPDVIFVGVGIQEDADKLLRDYNLRVTNVGELRSLAAEELQVFQLQWAGLAALGHYVLGFEIDKPENVTMSRWDNRYLTDEQVAYAAIDAFVSGEIGRALID</sequence>
<keyword evidence="4" id="KW-0269">Exonuclease</keyword>
<evidence type="ECO:0000256" key="1">
    <source>
        <dbReference type="ARBA" id="ARBA00022722"/>
    </source>
</evidence>
<gene>
    <name evidence="4" type="ORF">D0Y65_017843</name>
</gene>
<evidence type="ECO:0000313" key="5">
    <source>
        <dbReference type="Proteomes" id="UP000289340"/>
    </source>
</evidence>
<dbReference type="InterPro" id="IPR036397">
    <property type="entry name" value="RNaseH_sf"/>
</dbReference>
<dbReference type="GO" id="GO:0008408">
    <property type="term" value="F:3'-5' exonuclease activity"/>
    <property type="evidence" value="ECO:0007669"/>
    <property type="project" value="InterPro"/>
</dbReference>
<evidence type="ECO:0000256" key="2">
    <source>
        <dbReference type="ARBA" id="ARBA00022801"/>
    </source>
</evidence>
<dbReference type="AlphaFoldDB" id="A0A445JWN5"/>
<accession>A0A445JWN5</accession>
<dbReference type="Proteomes" id="UP000289340">
    <property type="component" value="Chromosome 7"/>
</dbReference>
<dbReference type="GO" id="GO:0003676">
    <property type="term" value="F:nucleic acid binding"/>
    <property type="evidence" value="ECO:0007669"/>
    <property type="project" value="InterPro"/>
</dbReference>
<dbReference type="CDD" id="cd06141">
    <property type="entry name" value="WRN_exo"/>
    <property type="match status" value="1"/>
</dbReference>
<dbReference type="InterPro" id="IPR012337">
    <property type="entry name" value="RNaseH-like_sf"/>
</dbReference>
<dbReference type="GO" id="GO:0005737">
    <property type="term" value="C:cytoplasm"/>
    <property type="evidence" value="ECO:0007669"/>
    <property type="project" value="TreeGrafter"/>
</dbReference>
<dbReference type="SUPFAM" id="SSF53098">
    <property type="entry name" value="Ribonuclease H-like"/>
    <property type="match status" value="1"/>
</dbReference>
<dbReference type="EMBL" id="QZWG01000007">
    <property type="protein sequence ID" value="RZC02914.1"/>
    <property type="molecule type" value="Genomic_DNA"/>
</dbReference>
<dbReference type="InterPro" id="IPR051132">
    <property type="entry name" value="3-5_Exonuclease_domain"/>
</dbReference>
<dbReference type="Pfam" id="PF01612">
    <property type="entry name" value="DNA_pol_A_exo1"/>
    <property type="match status" value="1"/>
</dbReference>
<feature type="domain" description="3'-5' exonuclease" evidence="3">
    <location>
        <begin position="56"/>
        <end position="203"/>
    </location>
</feature>
<organism evidence="4 5">
    <name type="scientific">Glycine soja</name>
    <name type="common">Wild soybean</name>
    <dbReference type="NCBI Taxonomy" id="3848"/>
    <lineage>
        <taxon>Eukaryota</taxon>
        <taxon>Viridiplantae</taxon>
        <taxon>Streptophyta</taxon>
        <taxon>Embryophyta</taxon>
        <taxon>Tracheophyta</taxon>
        <taxon>Spermatophyta</taxon>
        <taxon>Magnoliopsida</taxon>
        <taxon>eudicotyledons</taxon>
        <taxon>Gunneridae</taxon>
        <taxon>Pentapetalae</taxon>
        <taxon>rosids</taxon>
        <taxon>fabids</taxon>
        <taxon>Fabales</taxon>
        <taxon>Fabaceae</taxon>
        <taxon>Papilionoideae</taxon>
        <taxon>50 kb inversion clade</taxon>
        <taxon>NPAAA clade</taxon>
        <taxon>indigoferoid/millettioid clade</taxon>
        <taxon>Phaseoleae</taxon>
        <taxon>Glycine</taxon>
        <taxon>Glycine subgen. Soja</taxon>
    </lineage>
</organism>
<evidence type="ECO:0000313" key="4">
    <source>
        <dbReference type="EMBL" id="RZC02914.1"/>
    </source>
</evidence>
<dbReference type="FunFam" id="3.30.420.10:FF:000054">
    <property type="entry name" value="Werner Syndrome-like exonuclease"/>
    <property type="match status" value="1"/>
</dbReference>
<comment type="caution">
    <text evidence="4">The sequence shown here is derived from an EMBL/GenBank/DDBJ whole genome shotgun (WGS) entry which is preliminary data.</text>
</comment>
<keyword evidence="1" id="KW-0540">Nuclease</keyword>
<evidence type="ECO:0000259" key="3">
    <source>
        <dbReference type="Pfam" id="PF01612"/>
    </source>
</evidence>
<name>A0A445JWN5_GLYSO</name>
<dbReference type="SMR" id="A0A445JWN5"/>
<reference evidence="4 5" key="1">
    <citation type="submission" date="2018-09" db="EMBL/GenBank/DDBJ databases">
        <title>A high-quality reference genome of wild soybean provides a powerful tool to mine soybean genomes.</title>
        <authorList>
            <person name="Xie M."/>
            <person name="Chung C.Y.L."/>
            <person name="Li M.-W."/>
            <person name="Wong F.-L."/>
            <person name="Chan T.-F."/>
            <person name="Lam H.-M."/>
        </authorList>
    </citation>
    <scope>NUCLEOTIDE SEQUENCE [LARGE SCALE GENOMIC DNA]</scope>
    <source>
        <strain evidence="5">cv. W05</strain>
        <tissue evidence="4">Hypocotyl of etiolated seedlings</tissue>
    </source>
</reference>
<dbReference type="PANTHER" id="PTHR13620">
    <property type="entry name" value="3-5 EXONUCLEASE"/>
    <property type="match status" value="1"/>
</dbReference>
<protein>
    <submittedName>
        <fullName evidence="4">Werner Syndrome-like exonuclease</fullName>
    </submittedName>
</protein>
<dbReference type="Gramene" id="XM_028386335.1">
    <property type="protein sequence ID" value="XP_028242136.1"/>
    <property type="gene ID" value="LOC114420440"/>
</dbReference>
<keyword evidence="2" id="KW-0378">Hydrolase</keyword>
<proteinExistence type="predicted"/>
<keyword evidence="5" id="KW-1185">Reference proteome</keyword>
<dbReference type="GO" id="GO:0005634">
    <property type="term" value="C:nucleus"/>
    <property type="evidence" value="ECO:0007669"/>
    <property type="project" value="TreeGrafter"/>
</dbReference>
<dbReference type="GO" id="GO:0006139">
    <property type="term" value="P:nucleobase-containing compound metabolic process"/>
    <property type="evidence" value="ECO:0007669"/>
    <property type="project" value="InterPro"/>
</dbReference>
<dbReference type="PANTHER" id="PTHR13620:SF105">
    <property type="entry name" value="OS01G0737700 PROTEIN"/>
    <property type="match status" value="1"/>
</dbReference>